<feature type="non-terminal residue" evidence="3">
    <location>
        <position position="1"/>
    </location>
</feature>
<reference evidence="3 4" key="1">
    <citation type="submission" date="2015-09" db="EMBL/GenBank/DDBJ databases">
        <title>Draft genome of the parasitic nematode Teladorsagia circumcincta isolate WARC Sus (inbred).</title>
        <authorList>
            <person name="Mitreva M."/>
        </authorList>
    </citation>
    <scope>NUCLEOTIDE SEQUENCE [LARGE SCALE GENOMIC DNA]</scope>
    <source>
        <strain evidence="3 4">S</strain>
    </source>
</reference>
<name>A0A2G9TH16_TELCI</name>
<dbReference type="Pfam" id="PF12473">
    <property type="entry name" value="DUF3694"/>
    <property type="match status" value="1"/>
</dbReference>
<feature type="region of interest" description="Disordered" evidence="1">
    <location>
        <begin position="169"/>
        <end position="193"/>
    </location>
</feature>
<dbReference type="Proteomes" id="UP000230423">
    <property type="component" value="Unassembled WGS sequence"/>
</dbReference>
<dbReference type="AlphaFoldDB" id="A0A2G9TH16"/>
<feature type="non-terminal residue" evidence="3">
    <location>
        <position position="193"/>
    </location>
</feature>
<evidence type="ECO:0000313" key="4">
    <source>
        <dbReference type="Proteomes" id="UP000230423"/>
    </source>
</evidence>
<proteinExistence type="predicted"/>
<protein>
    <recommendedName>
        <fullName evidence="2">Kinesin-like domain-containing protein</fullName>
    </recommendedName>
</protein>
<evidence type="ECO:0000259" key="2">
    <source>
        <dbReference type="Pfam" id="PF12473"/>
    </source>
</evidence>
<dbReference type="OrthoDB" id="5855133at2759"/>
<organism evidence="3 4">
    <name type="scientific">Teladorsagia circumcincta</name>
    <name type="common">Brown stomach worm</name>
    <name type="synonym">Ostertagia circumcincta</name>
    <dbReference type="NCBI Taxonomy" id="45464"/>
    <lineage>
        <taxon>Eukaryota</taxon>
        <taxon>Metazoa</taxon>
        <taxon>Ecdysozoa</taxon>
        <taxon>Nematoda</taxon>
        <taxon>Chromadorea</taxon>
        <taxon>Rhabditida</taxon>
        <taxon>Rhabditina</taxon>
        <taxon>Rhabditomorpha</taxon>
        <taxon>Strongyloidea</taxon>
        <taxon>Trichostrongylidae</taxon>
        <taxon>Teladorsagia</taxon>
    </lineage>
</organism>
<gene>
    <name evidence="3" type="ORF">TELCIR_21361</name>
</gene>
<dbReference type="EMBL" id="KZ366810">
    <property type="protein sequence ID" value="PIO57235.1"/>
    <property type="molecule type" value="Genomic_DNA"/>
</dbReference>
<accession>A0A2G9TH16</accession>
<keyword evidence="4" id="KW-1185">Reference proteome</keyword>
<sequence>IPPPGVEEHVPVLFLDLNSDDMTGEMTSDENTPRIAGLHSFLPKEESGGPLIMLPIVHFDDKELIATCSWDSSIHDHPALNVPSSSNEKVYAIVKVGVRLSHPCSMELVLRKRVCVNIYKKASLTDRIRKRIVGSETLHRTAVYYDVVAHLPKSSHDMEERSSLALMAARHTTSSEDEQTIGNEGGRHSNRQL</sequence>
<evidence type="ECO:0000256" key="1">
    <source>
        <dbReference type="SAM" id="MobiDB-lite"/>
    </source>
</evidence>
<feature type="domain" description="Kinesin-like" evidence="2">
    <location>
        <begin position="62"/>
        <end position="121"/>
    </location>
</feature>
<evidence type="ECO:0000313" key="3">
    <source>
        <dbReference type="EMBL" id="PIO57235.1"/>
    </source>
</evidence>
<dbReference type="InterPro" id="IPR022164">
    <property type="entry name" value="Kinesin-like"/>
</dbReference>